<keyword evidence="2" id="KW-1185">Reference proteome</keyword>
<reference evidence="1" key="1">
    <citation type="submission" date="2021-06" db="EMBL/GenBank/DDBJ databases">
        <authorList>
            <person name="Kallberg Y."/>
            <person name="Tangrot J."/>
            <person name="Rosling A."/>
        </authorList>
    </citation>
    <scope>NUCLEOTIDE SEQUENCE</scope>
    <source>
        <strain evidence="1">IL203A</strain>
    </source>
</reference>
<protein>
    <submittedName>
        <fullName evidence="1">4958_t:CDS:1</fullName>
    </submittedName>
</protein>
<feature type="non-terminal residue" evidence="1">
    <location>
        <position position="1"/>
    </location>
</feature>
<dbReference type="EMBL" id="CAJVPU010039652">
    <property type="protein sequence ID" value="CAG8737549.1"/>
    <property type="molecule type" value="Genomic_DNA"/>
</dbReference>
<organism evidence="1 2">
    <name type="scientific">Dentiscutata heterogama</name>
    <dbReference type="NCBI Taxonomy" id="1316150"/>
    <lineage>
        <taxon>Eukaryota</taxon>
        <taxon>Fungi</taxon>
        <taxon>Fungi incertae sedis</taxon>
        <taxon>Mucoromycota</taxon>
        <taxon>Glomeromycotina</taxon>
        <taxon>Glomeromycetes</taxon>
        <taxon>Diversisporales</taxon>
        <taxon>Gigasporaceae</taxon>
        <taxon>Dentiscutata</taxon>
    </lineage>
</organism>
<comment type="caution">
    <text evidence="1">The sequence shown here is derived from an EMBL/GenBank/DDBJ whole genome shotgun (WGS) entry which is preliminary data.</text>
</comment>
<dbReference type="Proteomes" id="UP000789702">
    <property type="component" value="Unassembled WGS sequence"/>
</dbReference>
<evidence type="ECO:0000313" key="1">
    <source>
        <dbReference type="EMBL" id="CAG8737549.1"/>
    </source>
</evidence>
<feature type="non-terminal residue" evidence="1">
    <location>
        <position position="61"/>
    </location>
</feature>
<evidence type="ECO:0000313" key="2">
    <source>
        <dbReference type="Proteomes" id="UP000789702"/>
    </source>
</evidence>
<gene>
    <name evidence="1" type="ORF">DHETER_LOCUS13839</name>
</gene>
<accession>A0ACA9Q7Y1</accession>
<proteinExistence type="predicted"/>
<sequence length="61" mass="6912">EEEFKNPIRARYELEGHPYFSSSRLWDDGVINPADTRKVLGLALSAALNASIEKTQFGVFR</sequence>
<name>A0ACA9Q7Y1_9GLOM</name>